<evidence type="ECO:0008006" key="13">
    <source>
        <dbReference type="Google" id="ProtNLM"/>
    </source>
</evidence>
<dbReference type="GO" id="GO:0006839">
    <property type="term" value="P:mitochondrial transport"/>
    <property type="evidence" value="ECO:0007669"/>
    <property type="project" value="TreeGrafter"/>
</dbReference>
<evidence type="ECO:0000313" key="11">
    <source>
        <dbReference type="EMBL" id="CAJ1937423.1"/>
    </source>
</evidence>
<dbReference type="GO" id="GO:0031966">
    <property type="term" value="C:mitochondrial membrane"/>
    <property type="evidence" value="ECO:0007669"/>
    <property type="project" value="UniProtKB-SubCell"/>
</dbReference>
<feature type="repeat" description="Solcar" evidence="9">
    <location>
        <begin position="123"/>
        <end position="207"/>
    </location>
</feature>
<organism evidence="11 12">
    <name type="scientific">Cylindrotheca closterium</name>
    <dbReference type="NCBI Taxonomy" id="2856"/>
    <lineage>
        <taxon>Eukaryota</taxon>
        <taxon>Sar</taxon>
        <taxon>Stramenopiles</taxon>
        <taxon>Ochrophyta</taxon>
        <taxon>Bacillariophyta</taxon>
        <taxon>Bacillariophyceae</taxon>
        <taxon>Bacillariophycidae</taxon>
        <taxon>Bacillariales</taxon>
        <taxon>Bacillariaceae</taxon>
        <taxon>Cylindrotheca</taxon>
    </lineage>
</organism>
<keyword evidence="4 9" id="KW-0812">Transmembrane</keyword>
<evidence type="ECO:0000256" key="8">
    <source>
        <dbReference type="ARBA" id="ARBA00023136"/>
    </source>
</evidence>
<dbReference type="InterPro" id="IPR023395">
    <property type="entry name" value="MCP_dom_sf"/>
</dbReference>
<feature type="repeat" description="Solcar" evidence="9">
    <location>
        <begin position="217"/>
        <end position="302"/>
    </location>
</feature>
<reference evidence="11" key="1">
    <citation type="submission" date="2023-08" db="EMBL/GenBank/DDBJ databases">
        <authorList>
            <person name="Audoor S."/>
            <person name="Bilcke G."/>
        </authorList>
    </citation>
    <scope>NUCLEOTIDE SEQUENCE</scope>
</reference>
<dbReference type="AlphaFoldDB" id="A0AAD2CV35"/>
<evidence type="ECO:0000256" key="10">
    <source>
        <dbReference type="RuleBase" id="RU000488"/>
    </source>
</evidence>
<keyword evidence="3 10" id="KW-0813">Transport</keyword>
<proteinExistence type="inferred from homology"/>
<evidence type="ECO:0000256" key="5">
    <source>
        <dbReference type="ARBA" id="ARBA00022737"/>
    </source>
</evidence>
<keyword evidence="6" id="KW-1133">Transmembrane helix</keyword>
<evidence type="ECO:0000256" key="3">
    <source>
        <dbReference type="ARBA" id="ARBA00022448"/>
    </source>
</evidence>
<dbReference type="Proteomes" id="UP001295423">
    <property type="component" value="Unassembled WGS sequence"/>
</dbReference>
<keyword evidence="8 9" id="KW-0472">Membrane</keyword>
<dbReference type="Pfam" id="PF00153">
    <property type="entry name" value="Mito_carr"/>
    <property type="match status" value="3"/>
</dbReference>
<evidence type="ECO:0000256" key="7">
    <source>
        <dbReference type="ARBA" id="ARBA00023128"/>
    </source>
</evidence>
<dbReference type="GO" id="GO:1902603">
    <property type="term" value="P:carnitine transmembrane transport"/>
    <property type="evidence" value="ECO:0007669"/>
    <property type="project" value="TreeGrafter"/>
</dbReference>
<evidence type="ECO:0000313" key="12">
    <source>
        <dbReference type="Proteomes" id="UP001295423"/>
    </source>
</evidence>
<gene>
    <name evidence="11" type="ORF">CYCCA115_LOCUS5649</name>
</gene>
<dbReference type="PANTHER" id="PTHR45624">
    <property type="entry name" value="MITOCHONDRIAL BASIC AMINO ACIDS TRANSPORTER-RELATED"/>
    <property type="match status" value="1"/>
</dbReference>
<evidence type="ECO:0000256" key="9">
    <source>
        <dbReference type="PROSITE-ProRule" id="PRU00282"/>
    </source>
</evidence>
<dbReference type="EMBL" id="CAKOGP040000646">
    <property type="protein sequence ID" value="CAJ1937423.1"/>
    <property type="molecule type" value="Genomic_DNA"/>
</dbReference>
<dbReference type="InterPro" id="IPR050567">
    <property type="entry name" value="Mitochondrial_Carrier"/>
</dbReference>
<sequence>MTDVSILASLLGFAPGAVGGFCSVFVGHPIDLVKVRQQVGTGAFKAPADSAATALAATRSFGGNSTFGMLRSIFLKEGIHGLYCGVQAPLLAVTPGFAVSFWSFDFAGKSIRDYNRIARSDELSLKHATLAGGFSGIPLALILGPTERIKCLMQVEKGKYNGFFDCARKVYKEGGMRSVTKGTFSTALRDVPGNAAYFGSYEYVKKLSCDLEGREKASIMGTLLAGGCAGVGNWIVAIPFDTVKSRWQTAPAGKYKSVLDVLQTLLREEGPSALFRGLSPALLRAFPANAACLLGVETVRSLIENR</sequence>
<accession>A0AAD2CV35</accession>
<evidence type="ECO:0000256" key="4">
    <source>
        <dbReference type="ARBA" id="ARBA00022692"/>
    </source>
</evidence>
<keyword evidence="7" id="KW-0496">Mitochondrion</keyword>
<dbReference type="PROSITE" id="PS50920">
    <property type="entry name" value="SOLCAR"/>
    <property type="match status" value="3"/>
</dbReference>
<dbReference type="SUPFAM" id="SSF103506">
    <property type="entry name" value="Mitochondrial carrier"/>
    <property type="match status" value="1"/>
</dbReference>
<feature type="repeat" description="Solcar" evidence="9">
    <location>
        <begin position="7"/>
        <end position="110"/>
    </location>
</feature>
<dbReference type="PANTHER" id="PTHR45624:SF4">
    <property type="entry name" value="CONGESTED-LIKE TRACHEA PROTEIN-RELATED"/>
    <property type="match status" value="1"/>
</dbReference>
<evidence type="ECO:0000256" key="6">
    <source>
        <dbReference type="ARBA" id="ARBA00022989"/>
    </source>
</evidence>
<comment type="similarity">
    <text evidence="2 10">Belongs to the mitochondrial carrier (TC 2.A.29) family.</text>
</comment>
<dbReference type="Gene3D" id="1.50.40.10">
    <property type="entry name" value="Mitochondrial carrier domain"/>
    <property type="match status" value="1"/>
</dbReference>
<keyword evidence="12" id="KW-1185">Reference proteome</keyword>
<dbReference type="GO" id="GO:0015227">
    <property type="term" value="F:O-acyl-L-carnitine transmembrane transporter activity"/>
    <property type="evidence" value="ECO:0007669"/>
    <property type="project" value="TreeGrafter"/>
</dbReference>
<evidence type="ECO:0000256" key="2">
    <source>
        <dbReference type="ARBA" id="ARBA00006375"/>
    </source>
</evidence>
<dbReference type="InterPro" id="IPR018108">
    <property type="entry name" value="MCP_transmembrane"/>
</dbReference>
<name>A0AAD2CV35_9STRA</name>
<keyword evidence="5" id="KW-0677">Repeat</keyword>
<comment type="caution">
    <text evidence="11">The sequence shown here is derived from an EMBL/GenBank/DDBJ whole genome shotgun (WGS) entry which is preliminary data.</text>
</comment>
<protein>
    <recommendedName>
        <fullName evidence="13">Mitochondrial carrier protein</fullName>
    </recommendedName>
</protein>
<evidence type="ECO:0000256" key="1">
    <source>
        <dbReference type="ARBA" id="ARBA00004225"/>
    </source>
</evidence>
<comment type="subcellular location">
    <subcellularLocation>
        <location evidence="1">Mitochondrion membrane</location>
        <topology evidence="1">Multi-pass membrane protein</topology>
    </subcellularLocation>
</comment>